<sequence>MDKVTAATAHEALTFVGAGRGAVEVGASARRYYARPDVAYVHVHDAPPVEWALVWRADAATARVRAFAEAAADLVAEHR</sequence>
<evidence type="ECO:0000256" key="1">
    <source>
        <dbReference type="ARBA" id="ARBA00009437"/>
    </source>
</evidence>
<keyword evidence="4" id="KW-0804">Transcription</keyword>
<protein>
    <recommendedName>
        <fullName evidence="7">LysR substrate binding domain-containing protein</fullName>
    </recommendedName>
</protein>
<keyword evidence="6" id="KW-1185">Reference proteome</keyword>
<gene>
    <name evidence="5" type="ORF">ACFQV2_18545</name>
</gene>
<evidence type="ECO:0000256" key="4">
    <source>
        <dbReference type="ARBA" id="ARBA00023163"/>
    </source>
</evidence>
<dbReference type="PANTHER" id="PTHR30346">
    <property type="entry name" value="TRANSCRIPTIONAL DUAL REGULATOR HCAR-RELATED"/>
    <property type="match status" value="1"/>
</dbReference>
<evidence type="ECO:0000256" key="2">
    <source>
        <dbReference type="ARBA" id="ARBA00023015"/>
    </source>
</evidence>
<name>A0ABW2TPV9_9PSEU</name>
<reference evidence="6" key="1">
    <citation type="journal article" date="2019" name="Int. J. Syst. Evol. Microbiol.">
        <title>The Global Catalogue of Microorganisms (GCM) 10K type strain sequencing project: providing services to taxonomists for standard genome sequencing and annotation.</title>
        <authorList>
            <consortium name="The Broad Institute Genomics Platform"/>
            <consortium name="The Broad Institute Genome Sequencing Center for Infectious Disease"/>
            <person name="Wu L."/>
            <person name="Ma J."/>
        </authorList>
    </citation>
    <scope>NUCLEOTIDE SEQUENCE [LARGE SCALE GENOMIC DNA]</scope>
    <source>
        <strain evidence="6">JCM 17695</strain>
    </source>
</reference>
<evidence type="ECO:0000313" key="6">
    <source>
        <dbReference type="Proteomes" id="UP001596512"/>
    </source>
</evidence>
<evidence type="ECO:0008006" key="7">
    <source>
        <dbReference type="Google" id="ProtNLM"/>
    </source>
</evidence>
<dbReference type="SUPFAM" id="SSF53850">
    <property type="entry name" value="Periplasmic binding protein-like II"/>
    <property type="match status" value="1"/>
</dbReference>
<proteinExistence type="inferred from homology"/>
<accession>A0ABW2TPV9</accession>
<organism evidence="5 6">
    <name type="scientific">Actinokineospora soli</name>
    <dbReference type="NCBI Taxonomy" id="1048753"/>
    <lineage>
        <taxon>Bacteria</taxon>
        <taxon>Bacillati</taxon>
        <taxon>Actinomycetota</taxon>
        <taxon>Actinomycetes</taxon>
        <taxon>Pseudonocardiales</taxon>
        <taxon>Pseudonocardiaceae</taxon>
        <taxon>Actinokineospora</taxon>
    </lineage>
</organism>
<dbReference type="Proteomes" id="UP001596512">
    <property type="component" value="Unassembled WGS sequence"/>
</dbReference>
<keyword evidence="2" id="KW-0805">Transcription regulation</keyword>
<dbReference type="PANTHER" id="PTHR30346:SF0">
    <property type="entry name" value="HCA OPERON TRANSCRIPTIONAL ACTIVATOR HCAR"/>
    <property type="match status" value="1"/>
</dbReference>
<dbReference type="Gene3D" id="3.40.190.10">
    <property type="entry name" value="Periplasmic binding protein-like II"/>
    <property type="match status" value="2"/>
</dbReference>
<evidence type="ECO:0000256" key="3">
    <source>
        <dbReference type="ARBA" id="ARBA00023125"/>
    </source>
</evidence>
<dbReference type="EMBL" id="JBHTEY010000004">
    <property type="protein sequence ID" value="MFC7615209.1"/>
    <property type="molecule type" value="Genomic_DNA"/>
</dbReference>
<keyword evidence="3" id="KW-0238">DNA-binding</keyword>
<comment type="similarity">
    <text evidence="1">Belongs to the LysR transcriptional regulatory family.</text>
</comment>
<evidence type="ECO:0000313" key="5">
    <source>
        <dbReference type="EMBL" id="MFC7615209.1"/>
    </source>
</evidence>
<comment type="caution">
    <text evidence="5">The sequence shown here is derived from an EMBL/GenBank/DDBJ whole genome shotgun (WGS) entry which is preliminary data.</text>
</comment>